<feature type="domain" description="Pterin-binding" evidence="10">
    <location>
        <begin position="19"/>
        <end position="272"/>
    </location>
</feature>
<dbReference type="InterPro" id="IPR000489">
    <property type="entry name" value="Pterin-binding_dom"/>
</dbReference>
<dbReference type="EMBL" id="CP054020">
    <property type="protein sequence ID" value="QKI88866.1"/>
    <property type="molecule type" value="Genomic_DNA"/>
</dbReference>
<keyword evidence="5 9" id="KW-0808">Transferase</keyword>
<evidence type="ECO:0000256" key="4">
    <source>
        <dbReference type="ARBA" id="ARBA00012458"/>
    </source>
</evidence>
<comment type="catalytic activity">
    <reaction evidence="1">
        <text>(7,8-dihydropterin-6-yl)methyl diphosphate + 4-aminobenzoate = 7,8-dihydropteroate + diphosphate</text>
        <dbReference type="Rhea" id="RHEA:19949"/>
        <dbReference type="ChEBI" id="CHEBI:17836"/>
        <dbReference type="ChEBI" id="CHEBI:17839"/>
        <dbReference type="ChEBI" id="CHEBI:33019"/>
        <dbReference type="ChEBI" id="CHEBI:72950"/>
        <dbReference type="EC" id="2.5.1.15"/>
    </reaction>
</comment>
<name>A0A7D4T9W3_9GAMM</name>
<evidence type="ECO:0000256" key="7">
    <source>
        <dbReference type="ARBA" id="ARBA00022842"/>
    </source>
</evidence>
<evidence type="ECO:0000313" key="11">
    <source>
        <dbReference type="EMBL" id="QKI88866.1"/>
    </source>
</evidence>
<protein>
    <recommendedName>
        <fullName evidence="4 9">Dihydropteroate synthase</fullName>
        <shortName evidence="9">DHPS</shortName>
        <ecNumber evidence="4 9">2.5.1.15</ecNumber>
    </recommendedName>
    <alternativeName>
        <fullName evidence="9">Dihydropteroate pyrophosphorylase</fullName>
    </alternativeName>
</protein>
<dbReference type="Pfam" id="PF00809">
    <property type="entry name" value="Pterin_bind"/>
    <property type="match status" value="1"/>
</dbReference>
<evidence type="ECO:0000256" key="6">
    <source>
        <dbReference type="ARBA" id="ARBA00022723"/>
    </source>
</evidence>
<comment type="cofactor">
    <cofactor evidence="2 9">
        <name>Mg(2+)</name>
        <dbReference type="ChEBI" id="CHEBI:18420"/>
    </cofactor>
</comment>
<dbReference type="UniPathway" id="UPA00077">
    <property type="reaction ID" value="UER00156"/>
</dbReference>
<comment type="function">
    <text evidence="9">Catalyzes the condensation of para-aminobenzoate (pABA) with 6-hydroxymethyl-7,8-dihydropterin diphosphate (DHPt-PP) to form 7,8-dihydropteroate (H2Pte), the immediate precursor of folate derivatives.</text>
</comment>
<keyword evidence="12" id="KW-1185">Reference proteome</keyword>
<dbReference type="PANTHER" id="PTHR20941:SF1">
    <property type="entry name" value="FOLIC ACID SYNTHESIS PROTEIN FOL1"/>
    <property type="match status" value="1"/>
</dbReference>
<dbReference type="AlphaFoldDB" id="A0A7D4T9W3"/>
<evidence type="ECO:0000256" key="8">
    <source>
        <dbReference type="ARBA" id="ARBA00022909"/>
    </source>
</evidence>
<dbReference type="KEGG" id="txa:HQN79_04430"/>
<keyword evidence="7 9" id="KW-0460">Magnesium</keyword>
<dbReference type="PROSITE" id="PS50972">
    <property type="entry name" value="PTERIN_BINDING"/>
    <property type="match status" value="1"/>
</dbReference>
<proteinExistence type="inferred from homology"/>
<dbReference type="GO" id="GO:0005829">
    <property type="term" value="C:cytosol"/>
    <property type="evidence" value="ECO:0007669"/>
    <property type="project" value="TreeGrafter"/>
</dbReference>
<dbReference type="PROSITE" id="PS00792">
    <property type="entry name" value="DHPS_1"/>
    <property type="match status" value="1"/>
</dbReference>
<dbReference type="PANTHER" id="PTHR20941">
    <property type="entry name" value="FOLATE SYNTHESIS PROTEINS"/>
    <property type="match status" value="1"/>
</dbReference>
<dbReference type="PROSITE" id="PS00793">
    <property type="entry name" value="DHPS_2"/>
    <property type="match status" value="1"/>
</dbReference>
<sequence>MKFDLQSWLGSVYEQKGHAAVMGILNVTPDSFSDGGQFNEMERFKQQLDKMLQDGVDILDIGGESTRPGSDPVSLQEELDRVLPAIEWVRECTDMPISIDTYHTEVMQQSLRAGADLINDINALRSEGAVDVVVDYEVPVCIMHMQGIPKTMQQAPVYSDVVAEVKDFLKQRIAVCEQAGIDKGSILIDLGFGFGKTFEDNVTLFKNMHAFADLGCEMLVGVSRKRMIAEIVGSEKIDDRITASVTAAALAAQKGAKVVRVHDVKETVQALQTLRHLG</sequence>
<evidence type="ECO:0000256" key="1">
    <source>
        <dbReference type="ARBA" id="ARBA00000012"/>
    </source>
</evidence>
<evidence type="ECO:0000256" key="9">
    <source>
        <dbReference type="RuleBase" id="RU361205"/>
    </source>
</evidence>
<dbReference type="GO" id="GO:0046872">
    <property type="term" value="F:metal ion binding"/>
    <property type="evidence" value="ECO:0007669"/>
    <property type="project" value="UniProtKB-KW"/>
</dbReference>
<evidence type="ECO:0000259" key="10">
    <source>
        <dbReference type="PROSITE" id="PS50972"/>
    </source>
</evidence>
<keyword evidence="8 9" id="KW-0289">Folate biosynthesis</keyword>
<dbReference type="GO" id="GO:0004156">
    <property type="term" value="F:dihydropteroate synthase activity"/>
    <property type="evidence" value="ECO:0007669"/>
    <property type="project" value="UniProtKB-EC"/>
</dbReference>
<evidence type="ECO:0000313" key="12">
    <source>
        <dbReference type="Proteomes" id="UP000504724"/>
    </source>
</evidence>
<dbReference type="CDD" id="cd00739">
    <property type="entry name" value="DHPS"/>
    <property type="match status" value="1"/>
</dbReference>
<organism evidence="11 12">
    <name type="scientific">Thiomicrorhabdus xiamenensis</name>
    <dbReference type="NCBI Taxonomy" id="2739063"/>
    <lineage>
        <taxon>Bacteria</taxon>
        <taxon>Pseudomonadati</taxon>
        <taxon>Pseudomonadota</taxon>
        <taxon>Gammaproteobacteria</taxon>
        <taxon>Thiotrichales</taxon>
        <taxon>Piscirickettsiaceae</taxon>
        <taxon>Thiomicrorhabdus</taxon>
    </lineage>
</organism>
<dbReference type="Proteomes" id="UP000504724">
    <property type="component" value="Chromosome"/>
</dbReference>
<dbReference type="Gene3D" id="3.20.20.20">
    <property type="entry name" value="Dihydropteroate synthase-like"/>
    <property type="match status" value="1"/>
</dbReference>
<evidence type="ECO:0000256" key="2">
    <source>
        <dbReference type="ARBA" id="ARBA00001946"/>
    </source>
</evidence>
<keyword evidence="6 9" id="KW-0479">Metal-binding</keyword>
<dbReference type="GO" id="GO:0046656">
    <property type="term" value="P:folic acid biosynthetic process"/>
    <property type="evidence" value="ECO:0007669"/>
    <property type="project" value="UniProtKB-KW"/>
</dbReference>
<comment type="similarity">
    <text evidence="9">Belongs to the DHPS family.</text>
</comment>
<dbReference type="InterPro" id="IPR045031">
    <property type="entry name" value="DHP_synth-like"/>
</dbReference>
<dbReference type="NCBIfam" id="TIGR01496">
    <property type="entry name" value="DHPS"/>
    <property type="match status" value="1"/>
</dbReference>
<dbReference type="GO" id="GO:0046654">
    <property type="term" value="P:tetrahydrofolate biosynthetic process"/>
    <property type="evidence" value="ECO:0007669"/>
    <property type="project" value="UniProtKB-UniPathway"/>
</dbReference>
<evidence type="ECO:0000256" key="5">
    <source>
        <dbReference type="ARBA" id="ARBA00022679"/>
    </source>
</evidence>
<comment type="pathway">
    <text evidence="3 9">Cofactor biosynthesis; tetrahydrofolate biosynthesis; 7,8-dihydrofolate from 2-amino-4-hydroxy-6-hydroxymethyl-7,8-dihydropteridine diphosphate and 4-aminobenzoate: step 1/2.</text>
</comment>
<dbReference type="InterPro" id="IPR011005">
    <property type="entry name" value="Dihydropteroate_synth-like_sf"/>
</dbReference>
<dbReference type="SUPFAM" id="SSF51717">
    <property type="entry name" value="Dihydropteroate synthetase-like"/>
    <property type="match status" value="1"/>
</dbReference>
<accession>A0A7D4T9W3</accession>
<dbReference type="EC" id="2.5.1.15" evidence="4 9"/>
<evidence type="ECO:0000256" key="3">
    <source>
        <dbReference type="ARBA" id="ARBA00004763"/>
    </source>
</evidence>
<reference evidence="11 12" key="1">
    <citation type="submission" date="2020-05" db="EMBL/GenBank/DDBJ databases">
        <title>Thiomicrorhabdus sediminis sp.nov. and Thiomicrorhabdus xiamenensis sp.nov., novel sulfur-oxidizing bacteria isolated from coastal sediment.</title>
        <authorList>
            <person name="Liu X."/>
        </authorList>
    </citation>
    <scope>NUCLEOTIDE SEQUENCE [LARGE SCALE GENOMIC DNA]</scope>
    <source>
        <strain evidence="11 12">G2</strain>
    </source>
</reference>
<dbReference type="InterPro" id="IPR006390">
    <property type="entry name" value="DHP_synth_dom"/>
</dbReference>
<dbReference type="RefSeq" id="WP_173284481.1">
    <property type="nucleotide sequence ID" value="NZ_CP054020.1"/>
</dbReference>
<gene>
    <name evidence="11" type="primary">folP</name>
    <name evidence="11" type="ORF">HQN79_04430</name>
</gene>